<name>A0A2V3PMT1_9BACT</name>
<dbReference type="EMBL" id="QICL01000022">
    <property type="protein sequence ID" value="PXV62082.1"/>
    <property type="molecule type" value="Genomic_DNA"/>
</dbReference>
<evidence type="ECO:0000313" key="1">
    <source>
        <dbReference type="EMBL" id="PXV62082.1"/>
    </source>
</evidence>
<reference evidence="1 2" key="1">
    <citation type="submission" date="2018-03" db="EMBL/GenBank/DDBJ databases">
        <title>Genomic Encyclopedia of Archaeal and Bacterial Type Strains, Phase II (KMG-II): from individual species to whole genera.</title>
        <authorList>
            <person name="Goeker M."/>
        </authorList>
    </citation>
    <scope>NUCLEOTIDE SEQUENCE [LARGE SCALE GENOMIC DNA]</scope>
    <source>
        <strain evidence="1 2">DSM 100214</strain>
    </source>
</reference>
<organism evidence="1 2">
    <name type="scientific">Dysgonomonas alginatilytica</name>
    <dbReference type="NCBI Taxonomy" id="1605892"/>
    <lineage>
        <taxon>Bacteria</taxon>
        <taxon>Pseudomonadati</taxon>
        <taxon>Bacteroidota</taxon>
        <taxon>Bacteroidia</taxon>
        <taxon>Bacteroidales</taxon>
        <taxon>Dysgonomonadaceae</taxon>
        <taxon>Dysgonomonas</taxon>
    </lineage>
</organism>
<dbReference type="Proteomes" id="UP000247973">
    <property type="component" value="Unassembled WGS sequence"/>
</dbReference>
<dbReference type="AlphaFoldDB" id="A0A2V3PMT1"/>
<comment type="caution">
    <text evidence="1">The sequence shown here is derived from an EMBL/GenBank/DDBJ whole genome shotgun (WGS) entry which is preliminary data.</text>
</comment>
<sequence>MKVDQELSDKFLKEAMKNTVVVYEGKEYIPRSLESVYLEDIVSINSYVGYVDFIGYTEIVIVTEKGENKYIQYSEIKEAFLLRIENGMGNPI</sequence>
<evidence type="ECO:0000313" key="2">
    <source>
        <dbReference type="Proteomes" id="UP000247973"/>
    </source>
</evidence>
<gene>
    <name evidence="1" type="ORF">CLV62_12235</name>
</gene>
<proteinExistence type="predicted"/>
<keyword evidence="2" id="KW-1185">Reference proteome</keyword>
<dbReference type="RefSeq" id="WP_110311631.1">
    <property type="nucleotide sequence ID" value="NZ_QICL01000022.1"/>
</dbReference>
<protein>
    <submittedName>
        <fullName evidence="1">Uncharacterized protein</fullName>
    </submittedName>
</protein>
<accession>A0A2V3PMT1</accession>